<reference evidence="3 4" key="1">
    <citation type="journal article" date="2015" name="Genome Announc.">
        <title>Expanding the biotechnology potential of lactobacilli through comparative genomics of 213 strains and associated genera.</title>
        <authorList>
            <person name="Sun Z."/>
            <person name="Harris H.M."/>
            <person name="McCann A."/>
            <person name="Guo C."/>
            <person name="Argimon S."/>
            <person name="Zhang W."/>
            <person name="Yang X."/>
            <person name="Jeffery I.B."/>
            <person name="Cooney J.C."/>
            <person name="Kagawa T.F."/>
            <person name="Liu W."/>
            <person name="Song Y."/>
            <person name="Salvetti E."/>
            <person name="Wrobel A."/>
            <person name="Rasinkangas P."/>
            <person name="Parkhill J."/>
            <person name="Rea M.C."/>
            <person name="O'Sullivan O."/>
            <person name="Ritari J."/>
            <person name="Douillard F.P."/>
            <person name="Paul Ross R."/>
            <person name="Yang R."/>
            <person name="Briner A.E."/>
            <person name="Felis G.E."/>
            <person name="de Vos W.M."/>
            <person name="Barrangou R."/>
            <person name="Klaenhammer T.R."/>
            <person name="Caufield P.W."/>
            <person name="Cui Y."/>
            <person name="Zhang H."/>
            <person name="O'Toole P.W."/>
        </authorList>
    </citation>
    <scope>NUCLEOTIDE SEQUENCE [LARGE SCALE GENOMIC DNA]</scope>
    <source>
        <strain evidence="3 4">DSM 20183</strain>
    </source>
</reference>
<feature type="transmembrane region" description="Helical" evidence="1">
    <location>
        <begin position="24"/>
        <end position="43"/>
    </location>
</feature>
<proteinExistence type="predicted"/>
<organism evidence="3 4">
    <name type="scientific">Companilactobacillus tucceti DSM 20183</name>
    <dbReference type="NCBI Taxonomy" id="1423811"/>
    <lineage>
        <taxon>Bacteria</taxon>
        <taxon>Bacillati</taxon>
        <taxon>Bacillota</taxon>
        <taxon>Bacilli</taxon>
        <taxon>Lactobacillales</taxon>
        <taxon>Lactobacillaceae</taxon>
        <taxon>Companilactobacillus</taxon>
    </lineage>
</organism>
<dbReference type="AlphaFoldDB" id="A0A0R1J578"/>
<dbReference type="CDD" id="cd06583">
    <property type="entry name" value="PGRP"/>
    <property type="match status" value="1"/>
</dbReference>
<dbReference type="InterPro" id="IPR036505">
    <property type="entry name" value="Amidase/PGRP_sf"/>
</dbReference>
<gene>
    <name evidence="3" type="ORF">FC72_GL001298</name>
</gene>
<dbReference type="InterPro" id="IPR002502">
    <property type="entry name" value="Amidase_domain"/>
</dbReference>
<protein>
    <submittedName>
        <fullName evidence="3">Amidase</fullName>
    </submittedName>
</protein>
<dbReference type="Proteomes" id="UP000050929">
    <property type="component" value="Unassembled WGS sequence"/>
</dbReference>
<comment type="caution">
    <text evidence="3">The sequence shown here is derived from an EMBL/GenBank/DDBJ whole genome shotgun (WGS) entry which is preliminary data.</text>
</comment>
<evidence type="ECO:0000313" key="4">
    <source>
        <dbReference type="Proteomes" id="UP000050929"/>
    </source>
</evidence>
<evidence type="ECO:0000256" key="1">
    <source>
        <dbReference type="SAM" id="Phobius"/>
    </source>
</evidence>
<dbReference type="GO" id="GO:0009253">
    <property type="term" value="P:peptidoglycan catabolic process"/>
    <property type="evidence" value="ECO:0007669"/>
    <property type="project" value="InterPro"/>
</dbReference>
<sequence>MVVPILLNLNGKLNRGIIMKKGKILLSSTLTILGVLFILFGGVNVKADTVNSYILGNKIQPAEIQYREGTFDQWFGYENGVGKPEGVVVHETADSNATAENEVSYFNREWPSLQTYVHAFVDNNEIINIHSADYGVWGAGHTANYKFIQVELCEVHDYDAFARSLSNDAFYIAKRLIQYNLPDIPGQTVVSHHQVSNTYGETNHTDPDGYFAKWSYDMNQFNDLISYYYNNLKDSGTLYGNPDNNNGGNENKATSLSVKNDNAIFVPLVAFDQSNNKTDVKNRGLANNTPWQYDQQKDFDGHTYYRVSTNEWVMDSYVTSFS</sequence>
<dbReference type="SUPFAM" id="SSF55846">
    <property type="entry name" value="N-acetylmuramoyl-L-alanine amidase-like"/>
    <property type="match status" value="1"/>
</dbReference>
<dbReference type="GO" id="GO:0008745">
    <property type="term" value="F:N-acetylmuramoyl-L-alanine amidase activity"/>
    <property type="evidence" value="ECO:0007669"/>
    <property type="project" value="InterPro"/>
</dbReference>
<dbReference type="Pfam" id="PF01510">
    <property type="entry name" value="Amidase_2"/>
    <property type="match status" value="1"/>
</dbReference>
<dbReference type="EMBL" id="AZDG01000028">
    <property type="protein sequence ID" value="KRK63601.1"/>
    <property type="molecule type" value="Genomic_DNA"/>
</dbReference>
<keyword evidence="1" id="KW-0472">Membrane</keyword>
<evidence type="ECO:0000259" key="2">
    <source>
        <dbReference type="SMART" id="SM00644"/>
    </source>
</evidence>
<evidence type="ECO:0000313" key="3">
    <source>
        <dbReference type="EMBL" id="KRK63601.1"/>
    </source>
</evidence>
<dbReference type="SMART" id="SM00644">
    <property type="entry name" value="Ami_2"/>
    <property type="match status" value="1"/>
</dbReference>
<feature type="domain" description="N-acetylmuramoyl-L-alanine amidase" evidence="2">
    <location>
        <begin position="70"/>
        <end position="208"/>
    </location>
</feature>
<keyword evidence="4" id="KW-1185">Reference proteome</keyword>
<dbReference type="PATRIC" id="fig|1423811.3.peg.1322"/>
<dbReference type="Gene3D" id="3.40.80.10">
    <property type="entry name" value="Peptidoglycan recognition protein-like"/>
    <property type="match status" value="1"/>
</dbReference>
<keyword evidence="1" id="KW-0812">Transmembrane</keyword>
<dbReference type="STRING" id="1423811.FC72_GL001298"/>
<name>A0A0R1J578_9LACO</name>
<keyword evidence="1" id="KW-1133">Transmembrane helix</keyword>
<accession>A0A0R1J578</accession>